<dbReference type="Proteomes" id="UP000320333">
    <property type="component" value="Unassembled WGS sequence"/>
</dbReference>
<evidence type="ECO:0000256" key="3">
    <source>
        <dbReference type="ARBA" id="ARBA00022691"/>
    </source>
</evidence>
<dbReference type="PROSITE" id="PS50280">
    <property type="entry name" value="SET"/>
    <property type="match status" value="1"/>
</dbReference>
<dbReference type="SUPFAM" id="SSF82199">
    <property type="entry name" value="SET domain"/>
    <property type="match status" value="1"/>
</dbReference>
<feature type="domain" description="SET" evidence="8">
    <location>
        <begin position="1"/>
        <end position="80"/>
    </location>
</feature>
<sequence>METAKLFINNDALQIKELPDKGRAFCNSFPTALLVTMSNANHSCNPNARVDEVEGFPSPVYQLTAKRDIQCGEEVTISYIDLVANVELAEDRQRYLEEHFLFYCLCEWCHAPQPTTGLLAGLNDAVHGPLHEDYACTAFQWKSENESSAEITCESGKVGKLTGRCTTCGKTATQKQLDNICRKSDRLILSLRRMLVETNAFVEAVRAGGNSTSTASNTPSDARSRQSTTESAKSFATTSTMKEEGVKNAATLKELKRLQSLMKGMETRAIELLHSSHIAFVPIRACLDDLQELIGAGSLNGSKIRNGARKAENRDTDASKNGTIEALVQGVEDLLN</sequence>
<organism evidence="9 10">
    <name type="scientific">Chytriomyces confervae</name>
    <dbReference type="NCBI Taxonomy" id="246404"/>
    <lineage>
        <taxon>Eukaryota</taxon>
        <taxon>Fungi</taxon>
        <taxon>Fungi incertae sedis</taxon>
        <taxon>Chytridiomycota</taxon>
        <taxon>Chytridiomycota incertae sedis</taxon>
        <taxon>Chytridiomycetes</taxon>
        <taxon>Chytridiales</taxon>
        <taxon>Chytriomycetaceae</taxon>
        <taxon>Chytriomyces</taxon>
    </lineage>
</organism>
<reference evidence="9 10" key="1">
    <citation type="journal article" date="2019" name="Sci. Rep.">
        <title>Comparative genomics of chytrid fungi reveal insights into the obligate biotrophic and pathogenic lifestyle of Synchytrium endobioticum.</title>
        <authorList>
            <person name="van de Vossenberg B.T.L.H."/>
            <person name="Warris S."/>
            <person name="Nguyen H.D.T."/>
            <person name="van Gent-Pelzer M.P.E."/>
            <person name="Joly D.L."/>
            <person name="van de Geest H.C."/>
            <person name="Bonants P.J.M."/>
            <person name="Smith D.S."/>
            <person name="Levesque C.A."/>
            <person name="van der Lee T.A.J."/>
        </authorList>
    </citation>
    <scope>NUCLEOTIDE SEQUENCE [LARGE SCALE GENOMIC DNA]</scope>
    <source>
        <strain evidence="9 10">CBS 675.73</strain>
    </source>
</reference>
<dbReference type="EMBL" id="QEAP01001321">
    <property type="protein sequence ID" value="TPX47229.1"/>
    <property type="molecule type" value="Genomic_DNA"/>
</dbReference>
<keyword evidence="1" id="KW-0489">Methyltransferase</keyword>
<keyword evidence="10" id="KW-1185">Reference proteome</keyword>
<feature type="compositionally biased region" description="Polar residues" evidence="7">
    <location>
        <begin position="209"/>
        <end position="240"/>
    </location>
</feature>
<evidence type="ECO:0000256" key="7">
    <source>
        <dbReference type="SAM" id="MobiDB-lite"/>
    </source>
</evidence>
<evidence type="ECO:0000313" key="9">
    <source>
        <dbReference type="EMBL" id="TPX47229.1"/>
    </source>
</evidence>
<dbReference type="AlphaFoldDB" id="A0A507D6J4"/>
<evidence type="ECO:0000259" key="8">
    <source>
        <dbReference type="PROSITE" id="PS50280"/>
    </source>
</evidence>
<dbReference type="GO" id="GO:0042799">
    <property type="term" value="F:histone H4K20 methyltransferase activity"/>
    <property type="evidence" value="ECO:0007669"/>
    <property type="project" value="TreeGrafter"/>
</dbReference>
<dbReference type="STRING" id="246404.A0A507D6J4"/>
<comment type="caution">
    <text evidence="9">The sequence shown here is derived from an EMBL/GenBank/DDBJ whole genome shotgun (WGS) entry which is preliminary data.</text>
</comment>
<keyword evidence="3" id="KW-0949">S-adenosyl-L-methionine</keyword>
<dbReference type="Pfam" id="PF00856">
    <property type="entry name" value="SET"/>
    <property type="match status" value="1"/>
</dbReference>
<dbReference type="GO" id="GO:0032259">
    <property type="term" value="P:methylation"/>
    <property type="evidence" value="ECO:0007669"/>
    <property type="project" value="UniProtKB-KW"/>
</dbReference>
<name>A0A507D6J4_9FUNG</name>
<keyword evidence="2" id="KW-0808">Transferase</keyword>
<evidence type="ECO:0000256" key="5">
    <source>
        <dbReference type="ARBA" id="ARBA00044528"/>
    </source>
</evidence>
<evidence type="ECO:0000256" key="2">
    <source>
        <dbReference type="ARBA" id="ARBA00022679"/>
    </source>
</evidence>
<protein>
    <recommendedName>
        <fullName evidence="5">Histone-lysine N-methyltransferase SET5</fullName>
    </recommendedName>
    <alternativeName>
        <fullName evidence="4">SET domain-containing protein 5</fullName>
    </alternativeName>
</protein>
<dbReference type="PANTHER" id="PTHR46402">
    <property type="entry name" value="SET AND MYND DOMAIN-CONTAINING PROTEIN 5"/>
    <property type="match status" value="1"/>
</dbReference>
<dbReference type="OrthoDB" id="5945798at2759"/>
<comment type="catalytic activity">
    <reaction evidence="6">
        <text>L-lysyl-[histone] + S-adenosyl-L-methionine = N(6)-methyl-L-lysyl-[histone] + S-adenosyl-L-homocysteine + H(+)</text>
        <dbReference type="Rhea" id="RHEA:10024"/>
        <dbReference type="Rhea" id="RHEA-COMP:9845"/>
        <dbReference type="Rhea" id="RHEA-COMP:9846"/>
        <dbReference type="ChEBI" id="CHEBI:15378"/>
        <dbReference type="ChEBI" id="CHEBI:29969"/>
        <dbReference type="ChEBI" id="CHEBI:57856"/>
        <dbReference type="ChEBI" id="CHEBI:59789"/>
        <dbReference type="ChEBI" id="CHEBI:61929"/>
    </reaction>
    <physiologicalReaction direction="left-to-right" evidence="6">
        <dbReference type="Rhea" id="RHEA:10025"/>
    </physiologicalReaction>
</comment>
<evidence type="ECO:0000256" key="6">
    <source>
        <dbReference type="ARBA" id="ARBA00048619"/>
    </source>
</evidence>
<evidence type="ECO:0000256" key="1">
    <source>
        <dbReference type="ARBA" id="ARBA00022603"/>
    </source>
</evidence>
<gene>
    <name evidence="9" type="ORF">CcCBS67573_g10269</name>
</gene>
<dbReference type="InterPro" id="IPR001214">
    <property type="entry name" value="SET_dom"/>
</dbReference>
<proteinExistence type="predicted"/>
<feature type="region of interest" description="Disordered" evidence="7">
    <location>
        <begin position="209"/>
        <end position="242"/>
    </location>
</feature>
<evidence type="ECO:0000313" key="10">
    <source>
        <dbReference type="Proteomes" id="UP000320333"/>
    </source>
</evidence>
<dbReference type="PANTHER" id="PTHR46402:SF2">
    <property type="entry name" value="HISTONE-LYSINE N-TRIMETHYLTRANSFERASE SMYD5"/>
    <property type="match status" value="1"/>
</dbReference>
<dbReference type="GO" id="GO:0045814">
    <property type="term" value="P:negative regulation of gene expression, epigenetic"/>
    <property type="evidence" value="ECO:0007669"/>
    <property type="project" value="TreeGrafter"/>
</dbReference>
<dbReference type="Gene3D" id="2.170.270.10">
    <property type="entry name" value="SET domain"/>
    <property type="match status" value="1"/>
</dbReference>
<evidence type="ECO:0000256" key="4">
    <source>
        <dbReference type="ARBA" id="ARBA00042380"/>
    </source>
</evidence>
<accession>A0A507D6J4</accession>
<dbReference type="InterPro" id="IPR046341">
    <property type="entry name" value="SET_dom_sf"/>
</dbReference>